<evidence type="ECO:0000256" key="6">
    <source>
        <dbReference type="ARBA" id="ARBA00022824"/>
    </source>
</evidence>
<evidence type="ECO:0000256" key="1">
    <source>
        <dbReference type="ARBA" id="ARBA00004389"/>
    </source>
</evidence>
<dbReference type="EMBL" id="CAJOBD010060240">
    <property type="protein sequence ID" value="CAF4380484.1"/>
    <property type="molecule type" value="Genomic_DNA"/>
</dbReference>
<evidence type="ECO:0000256" key="8">
    <source>
        <dbReference type="ARBA" id="ARBA00023136"/>
    </source>
</evidence>
<evidence type="ECO:0000256" key="7">
    <source>
        <dbReference type="ARBA" id="ARBA00022989"/>
    </source>
</evidence>
<evidence type="ECO:0000313" key="10">
    <source>
        <dbReference type="Proteomes" id="UP000663836"/>
    </source>
</evidence>
<organism evidence="9 10">
    <name type="scientific">Rotaria sordida</name>
    <dbReference type="NCBI Taxonomy" id="392033"/>
    <lineage>
        <taxon>Eukaryota</taxon>
        <taxon>Metazoa</taxon>
        <taxon>Spiralia</taxon>
        <taxon>Gnathifera</taxon>
        <taxon>Rotifera</taxon>
        <taxon>Eurotatoria</taxon>
        <taxon>Bdelloidea</taxon>
        <taxon>Philodinida</taxon>
        <taxon>Philodinidae</taxon>
        <taxon>Rotaria</taxon>
    </lineage>
</organism>
<keyword evidence="3" id="KW-0328">Glycosyltransferase</keyword>
<proteinExistence type="predicted"/>
<evidence type="ECO:0000256" key="4">
    <source>
        <dbReference type="ARBA" id="ARBA00022679"/>
    </source>
</evidence>
<evidence type="ECO:0000256" key="3">
    <source>
        <dbReference type="ARBA" id="ARBA00022676"/>
    </source>
</evidence>
<dbReference type="GO" id="GO:0005789">
    <property type="term" value="C:endoplasmic reticulum membrane"/>
    <property type="evidence" value="ECO:0007669"/>
    <property type="project" value="UniProtKB-SubCell"/>
</dbReference>
<dbReference type="PANTHER" id="PTHR13036">
    <property type="entry name" value="BETA1,4 MANNOSYLTRANSFERASE"/>
    <property type="match status" value="1"/>
</dbReference>
<keyword evidence="4" id="KW-0808">Transferase</keyword>
<keyword evidence="6" id="KW-0256">Endoplasmic reticulum</keyword>
<comment type="caution">
    <text evidence="9">The sequence shown here is derived from an EMBL/GenBank/DDBJ whole genome shotgun (WGS) entry which is preliminary data.</text>
</comment>
<sequence length="45" mass="5078">MKVVDMFAVGVPACSVEYDCIDELVKRDQNGIIFQDANDLCDRLQ</sequence>
<feature type="non-terminal residue" evidence="9">
    <location>
        <position position="1"/>
    </location>
</feature>
<reference evidence="9" key="1">
    <citation type="submission" date="2021-02" db="EMBL/GenBank/DDBJ databases">
        <authorList>
            <person name="Nowell W R."/>
        </authorList>
    </citation>
    <scope>NUCLEOTIDE SEQUENCE</scope>
</reference>
<keyword evidence="5" id="KW-0812">Transmembrane</keyword>
<dbReference type="Proteomes" id="UP000663836">
    <property type="component" value="Unassembled WGS sequence"/>
</dbReference>
<evidence type="ECO:0000256" key="2">
    <source>
        <dbReference type="ARBA" id="ARBA00004922"/>
    </source>
</evidence>
<evidence type="ECO:0000313" key="9">
    <source>
        <dbReference type="EMBL" id="CAF4380484.1"/>
    </source>
</evidence>
<keyword evidence="8" id="KW-0472">Membrane</keyword>
<keyword evidence="7" id="KW-1133">Transmembrane helix</keyword>
<dbReference type="PANTHER" id="PTHR13036:SF0">
    <property type="entry name" value="CHITOBIOSYLDIPHOSPHODOLICHOL BETA-MANNOSYLTRANSFERASE"/>
    <property type="match status" value="1"/>
</dbReference>
<dbReference type="AlphaFoldDB" id="A0A820MZ41"/>
<comment type="pathway">
    <text evidence="2">Protein modification; protein glycosylation.</text>
</comment>
<accession>A0A820MZ41</accession>
<dbReference type="GO" id="GO:0000030">
    <property type="term" value="F:mannosyltransferase activity"/>
    <property type="evidence" value="ECO:0007669"/>
    <property type="project" value="InterPro"/>
</dbReference>
<evidence type="ECO:0000256" key="5">
    <source>
        <dbReference type="ARBA" id="ARBA00022692"/>
    </source>
</evidence>
<gene>
    <name evidence="9" type="ORF">JBS370_LOCUS42825</name>
</gene>
<dbReference type="InterPro" id="IPR026051">
    <property type="entry name" value="ALG1-like"/>
</dbReference>
<comment type="subcellular location">
    <subcellularLocation>
        <location evidence="1">Endoplasmic reticulum membrane</location>
        <topology evidence="1">Single-pass membrane protein</topology>
    </subcellularLocation>
</comment>
<name>A0A820MZ41_9BILA</name>
<protein>
    <submittedName>
        <fullName evidence="9">Uncharacterized protein</fullName>
    </submittedName>
</protein>